<evidence type="ECO:0000313" key="1">
    <source>
        <dbReference type="EMBL" id="MQL83066.1"/>
    </source>
</evidence>
<dbReference type="Proteomes" id="UP000652761">
    <property type="component" value="Unassembled WGS sequence"/>
</dbReference>
<organism evidence="1 2">
    <name type="scientific">Colocasia esculenta</name>
    <name type="common">Wild taro</name>
    <name type="synonym">Arum esculentum</name>
    <dbReference type="NCBI Taxonomy" id="4460"/>
    <lineage>
        <taxon>Eukaryota</taxon>
        <taxon>Viridiplantae</taxon>
        <taxon>Streptophyta</taxon>
        <taxon>Embryophyta</taxon>
        <taxon>Tracheophyta</taxon>
        <taxon>Spermatophyta</taxon>
        <taxon>Magnoliopsida</taxon>
        <taxon>Liliopsida</taxon>
        <taxon>Araceae</taxon>
        <taxon>Aroideae</taxon>
        <taxon>Colocasieae</taxon>
        <taxon>Colocasia</taxon>
    </lineage>
</organism>
<evidence type="ECO:0000313" key="2">
    <source>
        <dbReference type="Proteomes" id="UP000652761"/>
    </source>
</evidence>
<comment type="caution">
    <text evidence="1">The sequence shown here is derived from an EMBL/GenBank/DDBJ whole genome shotgun (WGS) entry which is preliminary data.</text>
</comment>
<dbReference type="EMBL" id="NMUH01000671">
    <property type="protein sequence ID" value="MQL83066.1"/>
    <property type="molecule type" value="Genomic_DNA"/>
</dbReference>
<sequence length="218" mass="24285">MDLQLCVCRCGVGLSPQLFDFFLVERQLDLSSVTARLRGFAVEKNRFCESLIRHKRSSPGDLLRLGGALDIEEVFPTPVCDLHQQKDRIWEELDGKLAAVKILSWRQHRVSLTPVGGNPFAAKFFSLGTPISSVFVRSVCTSADRNLTATFAAIKVQGQQQQMVPLTPVGGHLCAAEFVWVHRTLIFTLCDYIQTCDGEAGTSILEEDIVRSDSEREE</sequence>
<accession>A0A843ULJ0</accession>
<dbReference type="AlphaFoldDB" id="A0A843ULJ0"/>
<name>A0A843ULJ0_COLES</name>
<protein>
    <submittedName>
        <fullName evidence="1">Uncharacterized protein</fullName>
    </submittedName>
</protein>
<gene>
    <name evidence="1" type="ORF">Taro_015544</name>
</gene>
<proteinExistence type="predicted"/>
<reference evidence="1" key="1">
    <citation type="submission" date="2017-07" db="EMBL/GenBank/DDBJ databases">
        <title>Taro Niue Genome Assembly and Annotation.</title>
        <authorList>
            <person name="Atibalentja N."/>
            <person name="Keating K."/>
            <person name="Fields C.J."/>
        </authorList>
    </citation>
    <scope>NUCLEOTIDE SEQUENCE</scope>
    <source>
        <strain evidence="1">Niue_2</strain>
        <tissue evidence="1">Leaf</tissue>
    </source>
</reference>
<keyword evidence="2" id="KW-1185">Reference proteome</keyword>